<feature type="chain" id="PRO_5039429712" evidence="1">
    <location>
        <begin position="23"/>
        <end position="335"/>
    </location>
</feature>
<dbReference type="RefSeq" id="WP_152199668.1">
    <property type="nucleotide sequence ID" value="NZ_VUKF01000001.1"/>
</dbReference>
<feature type="signal peptide" evidence="1">
    <location>
        <begin position="1"/>
        <end position="22"/>
    </location>
</feature>
<feature type="domain" description="SsuA/THI5-like" evidence="2">
    <location>
        <begin position="60"/>
        <end position="273"/>
    </location>
</feature>
<protein>
    <submittedName>
        <fullName evidence="3">PhnD/SsuA/transferrin family substrate-binding protein</fullName>
    </submittedName>
</protein>
<dbReference type="PROSITE" id="PS51257">
    <property type="entry name" value="PROKAR_LIPOPROTEIN"/>
    <property type="match status" value="1"/>
</dbReference>
<organism evidence="3 4">
    <name type="scientific">Georgenia thermotolerans</name>
    <dbReference type="NCBI Taxonomy" id="527326"/>
    <lineage>
        <taxon>Bacteria</taxon>
        <taxon>Bacillati</taxon>
        <taxon>Actinomycetota</taxon>
        <taxon>Actinomycetes</taxon>
        <taxon>Micrococcales</taxon>
        <taxon>Bogoriellaceae</taxon>
        <taxon>Georgenia</taxon>
    </lineage>
</organism>
<dbReference type="OrthoDB" id="7808807at2"/>
<dbReference type="PANTHER" id="PTHR30024:SF42">
    <property type="entry name" value="ALIPHATIC SULFONATES-BINDING PROTEIN-RELATED"/>
    <property type="match status" value="1"/>
</dbReference>
<dbReference type="Gene3D" id="3.40.190.10">
    <property type="entry name" value="Periplasmic binding protein-like II"/>
    <property type="match status" value="2"/>
</dbReference>
<dbReference type="InterPro" id="IPR015168">
    <property type="entry name" value="SsuA/THI5"/>
</dbReference>
<dbReference type="EMBL" id="WHJE01000017">
    <property type="protein sequence ID" value="KAE8765050.1"/>
    <property type="molecule type" value="Genomic_DNA"/>
</dbReference>
<comment type="caution">
    <text evidence="3">The sequence shown here is derived from an EMBL/GenBank/DDBJ whole genome shotgun (WGS) entry which is preliminary data.</text>
</comment>
<dbReference type="AlphaFoldDB" id="A0A7J5US17"/>
<accession>A0A7J5US17</accession>
<evidence type="ECO:0000259" key="2">
    <source>
        <dbReference type="Pfam" id="PF09084"/>
    </source>
</evidence>
<dbReference type="Pfam" id="PF09084">
    <property type="entry name" value="NMT1"/>
    <property type="match status" value="1"/>
</dbReference>
<gene>
    <name evidence="3" type="ORF">GB883_06075</name>
</gene>
<keyword evidence="4" id="KW-1185">Reference proteome</keyword>
<reference evidence="3 4" key="1">
    <citation type="submission" date="2019-10" db="EMBL/GenBank/DDBJ databases">
        <title>Georgenia wutianyii sp. nov. and Georgenia yuyongxinii sp. nov. isolated from plateau pika (Ochotona curzoniae) in the Qinghai-Tibet plateau of China.</title>
        <authorList>
            <person name="Tian Z."/>
        </authorList>
    </citation>
    <scope>NUCLEOTIDE SEQUENCE [LARGE SCALE GENOMIC DNA]</scope>
    <source>
        <strain evidence="3 4">DSM 21501</strain>
    </source>
</reference>
<proteinExistence type="predicted"/>
<evidence type="ECO:0000313" key="4">
    <source>
        <dbReference type="Proteomes" id="UP000451860"/>
    </source>
</evidence>
<dbReference type="PANTHER" id="PTHR30024">
    <property type="entry name" value="ALIPHATIC SULFONATES-BINDING PROTEIN-RELATED"/>
    <property type="match status" value="1"/>
</dbReference>
<dbReference type="Proteomes" id="UP000451860">
    <property type="component" value="Unassembled WGS sequence"/>
</dbReference>
<evidence type="ECO:0000256" key="1">
    <source>
        <dbReference type="SAM" id="SignalP"/>
    </source>
</evidence>
<evidence type="ECO:0000313" key="3">
    <source>
        <dbReference type="EMBL" id="KAE8765050.1"/>
    </source>
</evidence>
<keyword evidence="1" id="KW-0732">Signal</keyword>
<sequence length="335" mass="34269">MRRGVIAAVAAVCAATMMTLGACGSTDKGGTPSASASSAASAGTLTTVRIGETAGIPSAFLAYGEQLGTFKDQGLALEVDTSAGGAATIPALVSGNYDLAGSNTVSVLRAGAQGLPLQVVASGTFATTDPQNDFSAVLVRPDGKITDAAGLAGKTIAVNTLENIGDITITAALKKRGVDTSGIHFVEIGFPDMLAALANGNVDAAWVIEPFLAIGKQHGDVPVLYPYVEAKEGLQVGSFVATKQYLGQHGDVVQRFRDGVAATAEAIAKDPDAFKKALVDIAKIDPAVASDVVLPEWKGPVDLDSLTFLADEMRQQGVVDKDIDVESLVPADARQ</sequence>
<name>A0A7J5US17_9MICO</name>
<dbReference type="SUPFAM" id="SSF53850">
    <property type="entry name" value="Periplasmic binding protein-like II"/>
    <property type="match status" value="1"/>
</dbReference>